<keyword evidence="8" id="KW-1185">Reference proteome</keyword>
<feature type="signal peptide" evidence="5">
    <location>
        <begin position="1"/>
        <end position="19"/>
    </location>
</feature>
<dbReference type="GO" id="GO:0043190">
    <property type="term" value="C:ATP-binding cassette (ABC) transporter complex"/>
    <property type="evidence" value="ECO:0007669"/>
    <property type="project" value="InterPro"/>
</dbReference>
<dbReference type="PIRSF" id="PIRSF002741">
    <property type="entry name" value="MppA"/>
    <property type="match status" value="1"/>
</dbReference>
<evidence type="ECO:0000259" key="6">
    <source>
        <dbReference type="Pfam" id="PF00496"/>
    </source>
</evidence>
<dbReference type="OrthoDB" id="239741at2"/>
<dbReference type="Proteomes" id="UP000054874">
    <property type="component" value="Unassembled WGS sequence"/>
</dbReference>
<dbReference type="GO" id="GO:1904680">
    <property type="term" value="F:peptide transmembrane transporter activity"/>
    <property type="evidence" value="ECO:0007669"/>
    <property type="project" value="TreeGrafter"/>
</dbReference>
<dbReference type="GO" id="GO:0042597">
    <property type="term" value="C:periplasmic space"/>
    <property type="evidence" value="ECO:0007669"/>
    <property type="project" value="UniProtKB-ARBA"/>
</dbReference>
<dbReference type="Gene3D" id="3.40.190.10">
    <property type="entry name" value="Periplasmic binding protein-like II"/>
    <property type="match status" value="1"/>
</dbReference>
<dbReference type="CDD" id="cd00995">
    <property type="entry name" value="PBP2_NikA_DppA_OppA_like"/>
    <property type="match status" value="1"/>
</dbReference>
<dbReference type="Pfam" id="PF00496">
    <property type="entry name" value="SBP_bac_5"/>
    <property type="match status" value="1"/>
</dbReference>
<evidence type="ECO:0000256" key="1">
    <source>
        <dbReference type="ARBA" id="ARBA00005695"/>
    </source>
</evidence>
<comment type="similarity">
    <text evidence="1">Belongs to the bacterial solute-binding protein 5 family.</text>
</comment>
<organism evidence="7 8">
    <name type="scientific">Acetivibrio ethanolgignens</name>
    <dbReference type="NCBI Taxonomy" id="290052"/>
    <lineage>
        <taxon>Bacteria</taxon>
        <taxon>Bacillati</taxon>
        <taxon>Bacillota</taxon>
        <taxon>Clostridia</taxon>
        <taxon>Eubacteriales</taxon>
        <taxon>Oscillospiraceae</taxon>
        <taxon>Acetivibrio</taxon>
    </lineage>
</organism>
<dbReference type="SUPFAM" id="SSF53850">
    <property type="entry name" value="Periplasmic binding protein-like II"/>
    <property type="match status" value="1"/>
</dbReference>
<name>A0A0V8QHS2_9FIRM</name>
<dbReference type="EMBL" id="LNAM01000112">
    <property type="protein sequence ID" value="KSV59625.1"/>
    <property type="molecule type" value="Genomic_DNA"/>
</dbReference>
<keyword evidence="2" id="KW-0813">Transport</keyword>
<dbReference type="PROSITE" id="PS51257">
    <property type="entry name" value="PROKAR_LIPOPROTEIN"/>
    <property type="match status" value="1"/>
</dbReference>
<dbReference type="Gene3D" id="3.10.105.10">
    <property type="entry name" value="Dipeptide-binding Protein, Domain 3"/>
    <property type="match status" value="1"/>
</dbReference>
<comment type="caution">
    <text evidence="7">The sequence shown here is derived from an EMBL/GenBank/DDBJ whole genome shotgun (WGS) entry which is preliminary data.</text>
</comment>
<keyword evidence="3 5" id="KW-0732">Signal</keyword>
<dbReference type="InterPro" id="IPR000914">
    <property type="entry name" value="SBP_5_dom"/>
</dbReference>
<gene>
    <name evidence="7" type="ORF">ASU35_01125</name>
</gene>
<feature type="region of interest" description="Disordered" evidence="4">
    <location>
        <begin position="24"/>
        <end position="47"/>
    </location>
</feature>
<proteinExistence type="inferred from homology"/>
<dbReference type="InterPro" id="IPR039424">
    <property type="entry name" value="SBP_5"/>
</dbReference>
<evidence type="ECO:0000313" key="8">
    <source>
        <dbReference type="Proteomes" id="UP000054874"/>
    </source>
</evidence>
<evidence type="ECO:0000256" key="4">
    <source>
        <dbReference type="SAM" id="MobiDB-lite"/>
    </source>
</evidence>
<dbReference type="GO" id="GO:0015833">
    <property type="term" value="P:peptide transport"/>
    <property type="evidence" value="ECO:0007669"/>
    <property type="project" value="TreeGrafter"/>
</dbReference>
<dbReference type="RefSeq" id="WP_058352156.1">
    <property type="nucleotide sequence ID" value="NZ_CABMMD010000112.1"/>
</dbReference>
<protein>
    <recommendedName>
        <fullName evidence="6">Solute-binding protein family 5 domain-containing protein</fullName>
    </recommendedName>
</protein>
<dbReference type="STRING" id="290052.ASU35_01125"/>
<dbReference type="InterPro" id="IPR030678">
    <property type="entry name" value="Peptide/Ni-bd"/>
</dbReference>
<evidence type="ECO:0000256" key="3">
    <source>
        <dbReference type="ARBA" id="ARBA00022729"/>
    </source>
</evidence>
<dbReference type="PANTHER" id="PTHR30290">
    <property type="entry name" value="PERIPLASMIC BINDING COMPONENT OF ABC TRANSPORTER"/>
    <property type="match status" value="1"/>
</dbReference>
<evidence type="ECO:0000256" key="5">
    <source>
        <dbReference type="SAM" id="SignalP"/>
    </source>
</evidence>
<accession>A0A0V8QHS2</accession>
<sequence>MKKKLIALGMTLVMGLSVAGCGSKGEAPVQTPAAQTEAPAEDAKREPAGQIIIGSSSETSGDITPFWSNSSSDYDAYKMVDTGADTVIMTKDEEYIFNMNVLAEEPQETENEDGSKTYTYTIKDDLKWSNGEPITAEQYVFKALFLGSPVVATDLQAGNAIFDVQYIDGIDEYMAGETDTLRGIHLLGDYQFSLTVRADKLPFFYGRHLATIGPMYMPGWVPEDVEIIETENGAKFNDKFTAEYIKDTVEAERWNPTASCGAYMFDNYDKSAYSYTLKANPNYVGNFEGCKAQIETVIIKYTPQDTMMDEIKTGSVDYLLQTSDGKEINAGLDMVEVGTHDYISYPRNGYGQLIFKCNIGPTQFTEVRQAIAYLLDRNEFAKTFTGGHGGVVNGMYGNSQWMVEDAADQVAELNAYNYSKDEAVKVLEEGGWTLDKDGNPYSGTGLRYKEVDGKLMPLSIKWCSSENNSVSDLLVTMLEKNPDVAEVGMEINQNVVTFSELLEAYHNDKDDYNMFNMGEGFSVPFDIAEQWEINGSYNYNRIADEQLAKLAADLNIIEEGDDETYLATWVQFQQRFNELLPNLPLYSNEYHDFFLTKVKGAEGKNDIWDMSKQIVYMWIEE</sequence>
<feature type="chain" id="PRO_5038346898" description="Solute-binding protein family 5 domain-containing protein" evidence="5">
    <location>
        <begin position="20"/>
        <end position="621"/>
    </location>
</feature>
<evidence type="ECO:0000313" key="7">
    <source>
        <dbReference type="EMBL" id="KSV59625.1"/>
    </source>
</evidence>
<reference evidence="7 8" key="1">
    <citation type="submission" date="2015-11" db="EMBL/GenBank/DDBJ databases">
        <title>Butyribacter intestini gen. nov., sp. nov., a butyric acid-producing bacterium of the family Lachnospiraceae isolated from the human faeces.</title>
        <authorList>
            <person name="Zou Y."/>
            <person name="Xue W."/>
            <person name="Luo G."/>
            <person name="Lv M."/>
        </authorList>
    </citation>
    <scope>NUCLEOTIDE SEQUENCE [LARGE SCALE GENOMIC DNA]</scope>
    <source>
        <strain evidence="7 8">ACET-33324</strain>
    </source>
</reference>
<dbReference type="PANTHER" id="PTHR30290:SF9">
    <property type="entry name" value="OLIGOPEPTIDE-BINDING PROTEIN APPA"/>
    <property type="match status" value="1"/>
</dbReference>
<evidence type="ECO:0000256" key="2">
    <source>
        <dbReference type="ARBA" id="ARBA00022448"/>
    </source>
</evidence>
<feature type="domain" description="Solute-binding protein family 5" evidence="6">
    <location>
        <begin position="102"/>
        <end position="532"/>
    </location>
</feature>
<dbReference type="AlphaFoldDB" id="A0A0V8QHS2"/>